<dbReference type="AlphaFoldDB" id="A0A0F9WT78"/>
<comment type="caution">
    <text evidence="2">The sequence shown here is derived from an EMBL/GenBank/DDBJ whole genome shotgun (WGS) entry which is preliminary data.</text>
</comment>
<dbReference type="Pfam" id="PF04545">
    <property type="entry name" value="Sigma70_r4"/>
    <property type="match status" value="1"/>
</dbReference>
<dbReference type="SUPFAM" id="SSF88659">
    <property type="entry name" value="Sigma3 and sigma4 domains of RNA polymerase sigma factors"/>
    <property type="match status" value="1"/>
</dbReference>
<reference evidence="2" key="1">
    <citation type="journal article" date="2015" name="Nature">
        <title>Complex archaea that bridge the gap between prokaryotes and eukaryotes.</title>
        <authorList>
            <person name="Spang A."/>
            <person name="Saw J.H."/>
            <person name="Jorgensen S.L."/>
            <person name="Zaremba-Niedzwiedzka K."/>
            <person name="Martijn J."/>
            <person name="Lind A.E."/>
            <person name="van Eijk R."/>
            <person name="Schleper C."/>
            <person name="Guy L."/>
            <person name="Ettema T.J."/>
        </authorList>
    </citation>
    <scope>NUCLEOTIDE SEQUENCE</scope>
</reference>
<sequence length="254" mass="28935">MTRPRIAIEDIVTLRAGGIRSLQEVGEILGVTRQRVHQLLKRHGITEPYHKHQFPLLQNAEWLHANKHRTAREIARLLGCSVTTVLDHTRAIGITLTIRYPRAVSEATIHSIKDDPRPLHEIGKALGVSVQVLSFWMRRVGVARGGGGPGRIRPAVRQAAQARRAALTHCFHGHAYAEYGYYQTPKGYRTCKACSRLGHQRNHPPKPRIPMVYCKRGHLLQPPNIRIESRRDGRTQRRCLLCVKIKRSTPQQRR</sequence>
<dbReference type="EMBL" id="LAZR01000206">
    <property type="protein sequence ID" value="KKN82033.1"/>
    <property type="molecule type" value="Genomic_DNA"/>
</dbReference>
<dbReference type="GO" id="GO:0006352">
    <property type="term" value="P:DNA-templated transcription initiation"/>
    <property type="evidence" value="ECO:0007669"/>
    <property type="project" value="InterPro"/>
</dbReference>
<dbReference type="InterPro" id="IPR007630">
    <property type="entry name" value="RNA_pol_sigma70_r4"/>
</dbReference>
<proteinExistence type="predicted"/>
<gene>
    <name evidence="2" type="ORF">LCGC14_0313000</name>
</gene>
<dbReference type="InterPro" id="IPR013324">
    <property type="entry name" value="RNA_pol_sigma_r3/r4-like"/>
</dbReference>
<accession>A0A0F9WT78</accession>
<name>A0A0F9WT78_9ZZZZ</name>
<evidence type="ECO:0000259" key="1">
    <source>
        <dbReference type="Pfam" id="PF04545"/>
    </source>
</evidence>
<dbReference type="GO" id="GO:0003700">
    <property type="term" value="F:DNA-binding transcription factor activity"/>
    <property type="evidence" value="ECO:0007669"/>
    <property type="project" value="InterPro"/>
</dbReference>
<feature type="domain" description="RNA polymerase sigma-70 region 4" evidence="1">
    <location>
        <begin position="10"/>
        <end position="42"/>
    </location>
</feature>
<organism evidence="2">
    <name type="scientific">marine sediment metagenome</name>
    <dbReference type="NCBI Taxonomy" id="412755"/>
    <lineage>
        <taxon>unclassified sequences</taxon>
        <taxon>metagenomes</taxon>
        <taxon>ecological metagenomes</taxon>
    </lineage>
</organism>
<protein>
    <recommendedName>
        <fullName evidence="1">RNA polymerase sigma-70 region 4 domain-containing protein</fullName>
    </recommendedName>
</protein>
<evidence type="ECO:0000313" key="2">
    <source>
        <dbReference type="EMBL" id="KKN82033.1"/>
    </source>
</evidence>